<keyword evidence="2" id="KW-0964">Secreted</keyword>
<dbReference type="PRINTS" id="PR00313">
    <property type="entry name" value="CABNDNGRPT"/>
</dbReference>
<dbReference type="PANTHER" id="PTHR38340:SF1">
    <property type="entry name" value="S-LAYER PROTEIN"/>
    <property type="match status" value="1"/>
</dbReference>
<dbReference type="Proteomes" id="UP000220034">
    <property type="component" value="Unassembled WGS sequence"/>
</dbReference>
<dbReference type="OrthoDB" id="6305173at2"/>
<dbReference type="InterPro" id="IPR050557">
    <property type="entry name" value="RTX_toxin/Mannuronan_C5-epim"/>
</dbReference>
<dbReference type="InterPro" id="IPR001343">
    <property type="entry name" value="Hemolysn_Ca-bd"/>
</dbReference>
<evidence type="ECO:0000256" key="2">
    <source>
        <dbReference type="ARBA" id="ARBA00022525"/>
    </source>
</evidence>
<accession>A0A2C9CUN1</accession>
<dbReference type="AlphaFoldDB" id="A0A2C9CUN1"/>
<feature type="compositionally biased region" description="Low complexity" evidence="3">
    <location>
        <begin position="141"/>
        <end position="151"/>
    </location>
</feature>
<evidence type="ECO:0000256" key="3">
    <source>
        <dbReference type="SAM" id="MobiDB-lite"/>
    </source>
</evidence>
<dbReference type="PROSITE" id="PS00330">
    <property type="entry name" value="HEMOLYSIN_CALCIUM"/>
    <property type="match status" value="4"/>
</dbReference>
<evidence type="ECO:0000313" key="6">
    <source>
        <dbReference type="Proteomes" id="UP000220034"/>
    </source>
</evidence>
<feature type="region of interest" description="Disordered" evidence="3">
    <location>
        <begin position="1"/>
        <end position="47"/>
    </location>
</feature>
<feature type="domain" description="Hedgehog/Intein (Hint)" evidence="4">
    <location>
        <begin position="288"/>
        <end position="426"/>
    </location>
</feature>
<dbReference type="GO" id="GO:0005509">
    <property type="term" value="F:calcium ion binding"/>
    <property type="evidence" value="ECO:0007669"/>
    <property type="project" value="InterPro"/>
</dbReference>
<proteinExistence type="predicted"/>
<reference evidence="6" key="1">
    <citation type="submission" date="2017-09" db="EMBL/GenBank/DDBJ databases">
        <authorList>
            <person name="Varghese N."/>
            <person name="Submissions S."/>
        </authorList>
    </citation>
    <scope>NUCLEOTIDE SEQUENCE [LARGE SCALE GENOMIC DNA]</scope>
    <source>
        <strain evidence="6">C7</strain>
    </source>
</reference>
<sequence>MAVINGTNGDDTLDGTNQADTISGLDGDDSLSGGARNDRLNGGVGNDTLIGGSGADTLLGGADDDFIDPGINRDYIDGGDGVDTVTFENSGQNITLNVDLNTGSAFLNNNTTETIINVENVIGSNTAIGDVLTGNGQDNELTGLAGTDSLSGGDGSDRLDGGTQSDTLDGGSGDDTLIGGDGSDLFIWDGASNDVIIDFGVGNTGAAGDEGVTTFTGDNDFVDLTGVFNDRTLSAYNAAAGTNFATAFGAMNDDIADGVIDFNGTDFSGPTLSFTGRDSLEIDETGVVCFSSETMIATQNGEVRIDQLRQGDLIQTMDNELQPLVMVACRKLCHDTLTSNPKLKPLILSAGLFGVERSLVVSPQHAMLVKQAGEEVLVRATHMADARGGQVRRMQGCRSITYVHLVFDAHQIIFANGRPAESMFPGPQALSSMTKDALAEFNAIFPDMFSPAGQRLPMVSAKQAWCTARSIAKRKAVHKLSDLHAV</sequence>
<dbReference type="InterPro" id="IPR036844">
    <property type="entry name" value="Hint_dom_sf"/>
</dbReference>
<dbReference type="Gene3D" id="2.170.16.10">
    <property type="entry name" value="Hedgehog/Intein (Hint) domain"/>
    <property type="match status" value="1"/>
</dbReference>
<evidence type="ECO:0000313" key="5">
    <source>
        <dbReference type="EMBL" id="SOH94835.1"/>
    </source>
</evidence>
<dbReference type="Pfam" id="PF00353">
    <property type="entry name" value="HemolysinCabind"/>
    <property type="match status" value="2"/>
</dbReference>
<dbReference type="SUPFAM" id="SSF51120">
    <property type="entry name" value="beta-Roll"/>
    <property type="match status" value="2"/>
</dbReference>
<keyword evidence="6" id="KW-1185">Reference proteome</keyword>
<comment type="subcellular location">
    <subcellularLocation>
        <location evidence="1">Secreted</location>
    </subcellularLocation>
</comment>
<dbReference type="EMBL" id="OCTN01000005">
    <property type="protein sequence ID" value="SOH94835.1"/>
    <property type="molecule type" value="Genomic_DNA"/>
</dbReference>
<name>A0A2C9CUN1_9RHOB</name>
<dbReference type="PANTHER" id="PTHR38340">
    <property type="entry name" value="S-LAYER PROTEIN"/>
    <property type="match status" value="1"/>
</dbReference>
<gene>
    <name evidence="5" type="ORF">SAMN06273572_105261</name>
</gene>
<dbReference type="Gene3D" id="2.150.10.10">
    <property type="entry name" value="Serralysin-like metalloprotease, C-terminal"/>
    <property type="match status" value="2"/>
</dbReference>
<dbReference type="InterPro" id="IPR028992">
    <property type="entry name" value="Hedgehog/Intein_dom"/>
</dbReference>
<feature type="compositionally biased region" description="Polar residues" evidence="3">
    <location>
        <begin position="1"/>
        <end position="21"/>
    </location>
</feature>
<evidence type="ECO:0000259" key="4">
    <source>
        <dbReference type="Pfam" id="PF13403"/>
    </source>
</evidence>
<dbReference type="InterPro" id="IPR011049">
    <property type="entry name" value="Serralysin-like_metalloprot_C"/>
</dbReference>
<feature type="region of interest" description="Disordered" evidence="3">
    <location>
        <begin position="139"/>
        <end position="174"/>
    </location>
</feature>
<dbReference type="GO" id="GO:0005576">
    <property type="term" value="C:extracellular region"/>
    <property type="evidence" value="ECO:0007669"/>
    <property type="project" value="UniProtKB-SubCell"/>
</dbReference>
<evidence type="ECO:0000256" key="1">
    <source>
        <dbReference type="ARBA" id="ARBA00004613"/>
    </source>
</evidence>
<feature type="compositionally biased region" description="Low complexity" evidence="3">
    <location>
        <begin position="161"/>
        <end position="174"/>
    </location>
</feature>
<dbReference type="Pfam" id="PF13403">
    <property type="entry name" value="Hint_2"/>
    <property type="match status" value="1"/>
</dbReference>
<dbReference type="InterPro" id="IPR018511">
    <property type="entry name" value="Hemolysin-typ_Ca-bd_CS"/>
</dbReference>
<organism evidence="5 6">
    <name type="scientific">Pontivivens marinum</name>
    <dbReference type="NCBI Taxonomy" id="1690039"/>
    <lineage>
        <taxon>Bacteria</taxon>
        <taxon>Pseudomonadati</taxon>
        <taxon>Pseudomonadota</taxon>
        <taxon>Alphaproteobacteria</taxon>
        <taxon>Rhodobacterales</taxon>
        <taxon>Paracoccaceae</taxon>
        <taxon>Pontivivens</taxon>
    </lineage>
</organism>
<dbReference type="RefSeq" id="WP_097930769.1">
    <property type="nucleotide sequence ID" value="NZ_OCTN01000005.1"/>
</dbReference>
<dbReference type="SUPFAM" id="SSF51294">
    <property type="entry name" value="Hedgehog/intein (Hint) domain"/>
    <property type="match status" value="1"/>
</dbReference>
<protein>
    <submittedName>
        <fullName evidence="5">Hemolysin-type calcium-binding repeat-containing protein</fullName>
    </submittedName>
</protein>